<gene>
    <name evidence="1" type="ORF">HMPREF0291_11803</name>
</gene>
<keyword evidence="2" id="KW-1185">Reference proteome</keyword>
<evidence type="ECO:0000313" key="1">
    <source>
        <dbReference type="EMBL" id="EFK54146.1"/>
    </source>
</evidence>
<organism evidence="1 2">
    <name type="scientific">Corynebacterium genitalium ATCC 33030</name>
    <dbReference type="NCBI Taxonomy" id="585529"/>
    <lineage>
        <taxon>Bacteria</taxon>
        <taxon>Bacillati</taxon>
        <taxon>Actinomycetota</taxon>
        <taxon>Actinomycetes</taxon>
        <taxon>Mycobacteriales</taxon>
        <taxon>Corynebacteriaceae</taxon>
        <taxon>Corynebacterium</taxon>
    </lineage>
</organism>
<dbReference type="EMBL" id="ACLJ02000003">
    <property type="protein sequence ID" value="EFK54146.1"/>
    <property type="molecule type" value="Genomic_DNA"/>
</dbReference>
<proteinExistence type="predicted"/>
<accession>D7WDB5</accession>
<protein>
    <submittedName>
        <fullName evidence="1">Uncharacterized protein</fullName>
    </submittedName>
</protein>
<name>D7WDB5_9CORY</name>
<comment type="caution">
    <text evidence="1">The sequence shown here is derived from an EMBL/GenBank/DDBJ whole genome shotgun (WGS) entry which is preliminary data.</text>
</comment>
<dbReference type="Proteomes" id="UP000004208">
    <property type="component" value="Unassembled WGS sequence"/>
</dbReference>
<evidence type="ECO:0000313" key="2">
    <source>
        <dbReference type="Proteomes" id="UP000004208"/>
    </source>
</evidence>
<dbReference type="AlphaFoldDB" id="D7WDB5"/>
<reference evidence="1" key="1">
    <citation type="submission" date="2010-06" db="EMBL/GenBank/DDBJ databases">
        <authorList>
            <person name="Muzny D."/>
            <person name="Qin X."/>
            <person name="Buhay C."/>
            <person name="Dugan-Rocha S."/>
            <person name="Ding Y."/>
            <person name="Chen G."/>
            <person name="Hawes A."/>
            <person name="Holder M."/>
            <person name="Jhangiani S."/>
            <person name="Johnson A."/>
            <person name="Khan Z."/>
            <person name="Li Z."/>
            <person name="Liu W."/>
            <person name="Liu X."/>
            <person name="Perez L."/>
            <person name="Shen H."/>
            <person name="Wang Q."/>
            <person name="Watt J."/>
            <person name="Xi L."/>
            <person name="Xin Y."/>
            <person name="Zhou J."/>
            <person name="Deng J."/>
            <person name="Jiang H."/>
            <person name="Liu Y."/>
            <person name="Qu J."/>
            <person name="Song X.-Z."/>
            <person name="Zhang L."/>
            <person name="Villasana D."/>
            <person name="Johnson A."/>
            <person name="Liu J."/>
            <person name="Liyanage D."/>
            <person name="Lorensuhewa L."/>
            <person name="Robinson T."/>
            <person name="Song A."/>
            <person name="Song B.-B."/>
            <person name="Dinh H."/>
            <person name="Thornton R."/>
            <person name="Coyle M."/>
            <person name="Francisco L."/>
            <person name="Jackson L."/>
            <person name="Javaid M."/>
            <person name="Korchina V."/>
            <person name="Kovar C."/>
            <person name="Mata R."/>
            <person name="Mathew T."/>
            <person name="Ngo R."/>
            <person name="Nguyen L."/>
            <person name="Nguyen N."/>
            <person name="Okwuonu G."/>
            <person name="Ongeri F."/>
            <person name="Pham C."/>
            <person name="Simmons D."/>
            <person name="Wilczek-Boney K."/>
            <person name="Hale W."/>
            <person name="Jakkamsetti A."/>
            <person name="Pham P."/>
            <person name="Ruth R."/>
            <person name="San Lucas F."/>
            <person name="Warren J."/>
            <person name="Zhang J."/>
            <person name="Zhao Z."/>
            <person name="Zhou C."/>
            <person name="Zhu D."/>
            <person name="Lee S."/>
            <person name="Bess C."/>
            <person name="Blankenburg K."/>
            <person name="Forbes L."/>
            <person name="Fu Q."/>
            <person name="Gubbala S."/>
            <person name="Hirani K."/>
            <person name="Jayaseelan J.C."/>
            <person name="Lara F."/>
            <person name="Munidasa M."/>
            <person name="Palculict T."/>
            <person name="Patil S."/>
            <person name="Pu L.-L."/>
            <person name="Saada N."/>
            <person name="Tang L."/>
            <person name="Weissenberger G."/>
            <person name="Zhu Y."/>
            <person name="Hemphill L."/>
            <person name="Shang Y."/>
            <person name="Youmans B."/>
            <person name="Ayvaz T."/>
            <person name="Ross M."/>
            <person name="Santibanez J."/>
            <person name="Aqrawi P."/>
            <person name="Gross S."/>
            <person name="Joshi V."/>
            <person name="Fowler G."/>
            <person name="Nazareth L."/>
            <person name="Reid J."/>
            <person name="Worley K."/>
            <person name="Petrosino J."/>
            <person name="Highlander S."/>
            <person name="Gibbs R."/>
        </authorList>
    </citation>
    <scope>NUCLEOTIDE SEQUENCE [LARGE SCALE GENOMIC DNA]</scope>
    <source>
        <strain evidence="1">ATCC 33030</strain>
    </source>
</reference>
<sequence length="42" mass="4780">MGRECSYQWERGADSLIGHGWDESVERIAAITHPVRGAILRR</sequence>
<dbReference type="HOGENOM" id="CLU_3250131_0_0_11"/>